<evidence type="ECO:0000313" key="2">
    <source>
        <dbReference type="Proteomes" id="UP000422221"/>
    </source>
</evidence>
<evidence type="ECO:0000313" key="1">
    <source>
        <dbReference type="EMBL" id="KAA3767955.1"/>
    </source>
</evidence>
<name>A0A7J4XM22_9BACE</name>
<dbReference type="Proteomes" id="UP000422221">
    <property type="component" value="Unassembled WGS sequence"/>
</dbReference>
<dbReference type="EMBL" id="VWMK01000004">
    <property type="protein sequence ID" value="KAA3767955.1"/>
    <property type="molecule type" value="Genomic_DNA"/>
</dbReference>
<proteinExistence type="predicted"/>
<protein>
    <submittedName>
        <fullName evidence="1">Uncharacterized protein</fullName>
    </submittedName>
</protein>
<dbReference type="RefSeq" id="WP_130058386.1">
    <property type="nucleotide sequence ID" value="NZ_RCXT01000003.1"/>
</dbReference>
<accession>A0A7J4XM22</accession>
<gene>
    <name evidence="1" type="ORF">F3F73_06060</name>
</gene>
<reference evidence="1 2" key="1">
    <citation type="journal article" date="2019" name="Nat. Med.">
        <title>A library of human gut bacterial isolates paired with longitudinal multiomics data enables mechanistic microbiome research.</title>
        <authorList>
            <person name="Poyet M."/>
            <person name="Groussin M."/>
            <person name="Gibbons S.M."/>
            <person name="Avila-Pacheco J."/>
            <person name="Jiang X."/>
            <person name="Kearney S.M."/>
            <person name="Perrotta A.R."/>
            <person name="Berdy B."/>
            <person name="Zhao S."/>
            <person name="Lieberman T.D."/>
            <person name="Swanson P.K."/>
            <person name="Smith M."/>
            <person name="Roesemann S."/>
            <person name="Alexander J.E."/>
            <person name="Rich S.A."/>
            <person name="Livny J."/>
            <person name="Vlamakis H."/>
            <person name="Clish C."/>
            <person name="Bullock K."/>
            <person name="Deik A."/>
            <person name="Scott J."/>
            <person name="Pierce K.A."/>
            <person name="Xavier R.J."/>
            <person name="Alm E.J."/>
        </authorList>
    </citation>
    <scope>NUCLEOTIDE SEQUENCE [LARGE SCALE GENOMIC DNA]</scope>
    <source>
        <strain evidence="1 2">BIOML-A10</strain>
    </source>
</reference>
<dbReference type="AlphaFoldDB" id="A0A7J4XM22"/>
<sequence>MDTITKNEENYFITSDRQERLKILSLEDFALFVKQFRIGDSVNVYLNIDRENKTASEFIGVKLSTWNEETFYQLGGYNYGICTIQGLNEPDFDKEFVSNVKKAITYFVNTETVGVMLNPGDSWKEVWVHDELVASFAKENTYVAFEHEDIDKIEAYLLKHNCCLLPITDINGNQSCSQEVCDVFGKGLPCILCDRISLKGIRPALDKPIIATGQTSEEYQLEKLRKKLICIISRTVEKNEMCIGTFYKNIGKHHCQDNIEEEYDNGIIVNLRSCDFSTYGGYNAAHVYDLYKDTVTFQLMCSLNGESGDDYDMPIEAVCLEGLFEIVKWLKKFGFLPSNEFEPMVPVLYCAECGSSNVETQAWVKPNTGNDFVDDVGDQKDSGNNWCHECENHTRLWSHEDLFAEMKGWFVHLTCEALEEITGNKFAGNYDEFRVVCMKYWEALSEEQQVALWNTRDKDE</sequence>
<comment type="caution">
    <text evidence="1">The sequence shown here is derived from an EMBL/GenBank/DDBJ whole genome shotgun (WGS) entry which is preliminary data.</text>
</comment>
<organism evidence="1 2">
    <name type="scientific">Bacteroides salyersiae</name>
    <dbReference type="NCBI Taxonomy" id="291644"/>
    <lineage>
        <taxon>Bacteria</taxon>
        <taxon>Pseudomonadati</taxon>
        <taxon>Bacteroidota</taxon>
        <taxon>Bacteroidia</taxon>
        <taxon>Bacteroidales</taxon>
        <taxon>Bacteroidaceae</taxon>
        <taxon>Bacteroides</taxon>
    </lineage>
</organism>